<feature type="region of interest" description="Disordered" evidence="9">
    <location>
        <begin position="1"/>
        <end position="127"/>
    </location>
</feature>
<evidence type="ECO:0000256" key="6">
    <source>
        <dbReference type="ARBA" id="ARBA00022989"/>
    </source>
</evidence>
<feature type="transmembrane region" description="Helical" evidence="10">
    <location>
        <begin position="849"/>
        <end position="869"/>
    </location>
</feature>
<dbReference type="OrthoDB" id="16982at2759"/>
<sequence>MDSSEDRRPPSRSSSQRRLSSSSSHKSQYGSTEAGSSARRKKSTLKRRSTLKRNQSRRHRHRHDNFSDNGASSGGEGSEDNGSDNDNDDDNEEPESTNNNEDLASLGSRTQHHSHGKRTRRPSYREGVSFTALDHEVTLKDKQEAMNRDHPFGMPIWKPALYRKSRSVVRRANHALHLYPSSSKHLFLNPGNILWTLVFGWWLALVMLIIAVLLRLVPPHGRKYWMVMSGLSFYLLWPFGRYVERVVVEDLEEHDEEAEMLIPKHTKRKQTWKEWIVHVAMSGPTGWIYYLFYLTLIGPLLFVASTVCWMCVITIPMAKLNYKLVRHLMQHPLTLRFHSSPTGVHPSGKPTVILLCTYQAIGFQYYKYTYEGVNIIFINLISLVLFVIFDEYVIHHHFPDSFIASPMMIFALSLGSVIPLSYFIGMGISSVSAQTSMAVGSVINATFGSIIEIILYAIALMGGKSALVEGSLIGSILVGVLLLPGCSMVSGGIKRKEQKFNAKSAGVTSTMLIMALIGALSPTLFYQMFGSFELKCSGCPGDDNGFACSQCHYDQLEPANDPVYQNSVKPFMWICAIVLPSVLFSLHTHNDVVWKSPTPQDSAAQQQQSYLAYYQKVFQSYLKTQNAAQQEGSSLTDDDEIDSQHKRRAQSDPSISIHNGDGPAAIDNPYNGNGHSNGAATLPPPPPGFIQAKDDDEDEDEEVGGHDAPEWSTAKSFTVLFACTILYSIIAEILVDTVDLIMADMQLDEKFLGLTLFALVPNITEFTNAIGFSIHGNIVLSMEIGSAYALQVCLLQIPAMVAFSLWYNWGKEELANYTFSLIFPHWDVIAVILSVFLLTYTYQEGKSNYFKGAILILSYLVLVAGFFFIPTVTEKQNSFTVGLDPALLSKL</sequence>
<feature type="compositionally biased region" description="Low complexity" evidence="9">
    <location>
        <begin position="11"/>
        <end position="27"/>
    </location>
</feature>
<feature type="domain" description="Sodium/calcium exchanger membrane region" evidence="11">
    <location>
        <begin position="408"/>
        <end position="519"/>
    </location>
</feature>
<keyword evidence="14" id="KW-1185">Reference proteome</keyword>
<dbReference type="AlphaFoldDB" id="A0A8H7RSX4"/>
<accession>A0A8H7RSX4</accession>
<name>A0A8H7RSX4_9FUNG</name>
<evidence type="ECO:0000313" key="13">
    <source>
        <dbReference type="EMBL" id="KAG2217184.1"/>
    </source>
</evidence>
<keyword evidence="5 10" id="KW-0812">Transmembrane</keyword>
<dbReference type="Gene3D" id="1.20.1420.30">
    <property type="entry name" value="NCX, central ion-binding region"/>
    <property type="match status" value="2"/>
</dbReference>
<feature type="domain" description="Inner membrane component" evidence="12">
    <location>
        <begin position="191"/>
        <end position="241"/>
    </location>
</feature>
<feature type="transmembrane region" description="Helical" evidence="10">
    <location>
        <begin position="368"/>
        <end position="389"/>
    </location>
</feature>
<feature type="transmembrane region" description="Helical" evidence="10">
    <location>
        <begin position="755"/>
        <end position="775"/>
    </location>
</feature>
<dbReference type="InterPro" id="IPR005185">
    <property type="entry name" value="YccF"/>
</dbReference>
<feature type="compositionally biased region" description="Polar residues" evidence="9">
    <location>
        <begin position="670"/>
        <end position="679"/>
    </location>
</feature>
<feature type="region of interest" description="Disordered" evidence="9">
    <location>
        <begin position="629"/>
        <end position="709"/>
    </location>
</feature>
<dbReference type="GO" id="GO:0006874">
    <property type="term" value="P:intracellular calcium ion homeostasis"/>
    <property type="evidence" value="ECO:0007669"/>
    <property type="project" value="TreeGrafter"/>
</dbReference>
<reference evidence="13 14" key="1">
    <citation type="submission" date="2020-12" db="EMBL/GenBank/DDBJ databases">
        <title>Metabolic potential, ecology and presence of endohyphal bacteria is reflected in genomic diversity of Mucoromycotina.</title>
        <authorList>
            <person name="Muszewska A."/>
            <person name="Okrasinska A."/>
            <person name="Steczkiewicz K."/>
            <person name="Drgas O."/>
            <person name="Orlowska M."/>
            <person name="Perlinska-Lenart U."/>
            <person name="Aleksandrzak-Piekarczyk T."/>
            <person name="Szatraj K."/>
            <person name="Zielenkiewicz U."/>
            <person name="Pilsyk S."/>
            <person name="Malc E."/>
            <person name="Mieczkowski P."/>
            <person name="Kruszewska J.S."/>
            <person name="Biernat P."/>
            <person name="Pawlowska J."/>
        </authorList>
    </citation>
    <scope>NUCLEOTIDE SEQUENCE [LARGE SCALE GENOMIC DNA]</scope>
    <source>
        <strain evidence="13 14">CBS 142.35</strain>
    </source>
</reference>
<feature type="compositionally biased region" description="Acidic residues" evidence="9">
    <location>
        <begin position="77"/>
        <end position="95"/>
    </location>
</feature>
<protein>
    <recommendedName>
        <fullName evidence="15">Ca2+:H+ antiporter</fullName>
    </recommendedName>
</protein>
<feature type="transmembrane region" description="Helical" evidence="10">
    <location>
        <begin position="401"/>
        <end position="425"/>
    </location>
</feature>
<keyword evidence="4" id="KW-0597">Phosphoprotein</keyword>
<feature type="transmembrane region" description="Helical" evidence="10">
    <location>
        <begin position="437"/>
        <end position="459"/>
    </location>
</feature>
<evidence type="ECO:0000259" key="11">
    <source>
        <dbReference type="Pfam" id="PF01699"/>
    </source>
</evidence>
<feature type="non-terminal residue" evidence="13">
    <location>
        <position position="1"/>
    </location>
</feature>
<dbReference type="PANTHER" id="PTHR31503">
    <property type="entry name" value="VACUOLAR CALCIUM ION TRANSPORTER"/>
    <property type="match status" value="1"/>
</dbReference>
<keyword evidence="7" id="KW-0406">Ion transport</keyword>
<keyword evidence="8 10" id="KW-0472">Membrane</keyword>
<feature type="domain" description="Sodium/calcium exchanger membrane region" evidence="11">
    <location>
        <begin position="716"/>
        <end position="867"/>
    </location>
</feature>
<feature type="transmembrane region" description="Helical" evidence="10">
    <location>
        <begin position="193"/>
        <end position="217"/>
    </location>
</feature>
<dbReference type="Pfam" id="PF01699">
    <property type="entry name" value="Na_Ca_ex"/>
    <property type="match status" value="2"/>
</dbReference>
<dbReference type="InterPro" id="IPR004713">
    <property type="entry name" value="CaH_exchang"/>
</dbReference>
<dbReference type="GO" id="GO:0015369">
    <property type="term" value="F:calcium:proton antiporter activity"/>
    <property type="evidence" value="ECO:0007669"/>
    <property type="project" value="TreeGrafter"/>
</dbReference>
<organism evidence="13 14">
    <name type="scientific">Circinella minor</name>
    <dbReference type="NCBI Taxonomy" id="1195481"/>
    <lineage>
        <taxon>Eukaryota</taxon>
        <taxon>Fungi</taxon>
        <taxon>Fungi incertae sedis</taxon>
        <taxon>Mucoromycota</taxon>
        <taxon>Mucoromycotina</taxon>
        <taxon>Mucoromycetes</taxon>
        <taxon>Mucorales</taxon>
        <taxon>Lichtheimiaceae</taxon>
        <taxon>Circinella</taxon>
    </lineage>
</organism>
<feature type="compositionally biased region" description="Basic residues" evidence="9">
    <location>
        <begin position="38"/>
        <end position="63"/>
    </location>
</feature>
<dbReference type="InterPro" id="IPR044880">
    <property type="entry name" value="NCX_ion-bd_dom_sf"/>
</dbReference>
<evidence type="ECO:0000256" key="4">
    <source>
        <dbReference type="ARBA" id="ARBA00022553"/>
    </source>
</evidence>
<evidence type="ECO:0008006" key="15">
    <source>
        <dbReference type="Google" id="ProtNLM"/>
    </source>
</evidence>
<dbReference type="EMBL" id="JAEPRB010000319">
    <property type="protein sequence ID" value="KAG2217184.1"/>
    <property type="molecule type" value="Genomic_DNA"/>
</dbReference>
<feature type="transmembrane region" description="Helical" evidence="10">
    <location>
        <begin position="287"/>
        <end position="313"/>
    </location>
</feature>
<comment type="similarity">
    <text evidence="2">Belongs to the Ca(2+):cation antiporter (CaCA) (TC 2.A.19) family.</text>
</comment>
<evidence type="ECO:0000256" key="9">
    <source>
        <dbReference type="SAM" id="MobiDB-lite"/>
    </source>
</evidence>
<feature type="transmembrane region" description="Helical" evidence="10">
    <location>
        <begin position="787"/>
        <end position="809"/>
    </location>
</feature>
<dbReference type="GO" id="GO:0005774">
    <property type="term" value="C:vacuolar membrane"/>
    <property type="evidence" value="ECO:0007669"/>
    <property type="project" value="UniProtKB-ARBA"/>
</dbReference>
<evidence type="ECO:0000256" key="10">
    <source>
        <dbReference type="SAM" id="Phobius"/>
    </source>
</evidence>
<feature type="transmembrane region" description="Helical" evidence="10">
    <location>
        <begin position="570"/>
        <end position="586"/>
    </location>
</feature>
<feature type="compositionally biased region" description="Basic residues" evidence="9">
    <location>
        <begin position="110"/>
        <end position="122"/>
    </location>
</feature>
<proteinExistence type="inferred from homology"/>
<evidence type="ECO:0000313" key="14">
    <source>
        <dbReference type="Proteomes" id="UP000646827"/>
    </source>
</evidence>
<comment type="subcellular location">
    <subcellularLocation>
        <location evidence="1">Endomembrane system</location>
        <topology evidence="1">Multi-pass membrane protein</topology>
    </subcellularLocation>
</comment>
<dbReference type="InterPro" id="IPR004837">
    <property type="entry name" value="NaCa_Exmemb"/>
</dbReference>
<dbReference type="PANTHER" id="PTHR31503:SF10">
    <property type="entry name" value="VNX1 PROTEIN"/>
    <property type="match status" value="1"/>
</dbReference>
<evidence type="ECO:0000256" key="7">
    <source>
        <dbReference type="ARBA" id="ARBA00023065"/>
    </source>
</evidence>
<evidence type="ECO:0000259" key="12">
    <source>
        <dbReference type="Pfam" id="PF03733"/>
    </source>
</evidence>
<gene>
    <name evidence="13" type="ORF">INT45_013196</name>
</gene>
<evidence type="ECO:0000256" key="5">
    <source>
        <dbReference type="ARBA" id="ARBA00022692"/>
    </source>
</evidence>
<dbReference type="FunFam" id="1.20.1420.30:FF:000014">
    <property type="entry name" value="Cation/H+ exchanger protein 2"/>
    <property type="match status" value="1"/>
</dbReference>
<feature type="transmembrane region" description="Helical" evidence="10">
    <location>
        <begin position="505"/>
        <end position="525"/>
    </location>
</feature>
<evidence type="ECO:0000256" key="2">
    <source>
        <dbReference type="ARBA" id="ARBA00008170"/>
    </source>
</evidence>
<feature type="transmembrane region" description="Helical" evidence="10">
    <location>
        <begin position="224"/>
        <end position="243"/>
    </location>
</feature>
<evidence type="ECO:0000256" key="3">
    <source>
        <dbReference type="ARBA" id="ARBA00022448"/>
    </source>
</evidence>
<dbReference type="GO" id="GO:0012505">
    <property type="term" value="C:endomembrane system"/>
    <property type="evidence" value="ECO:0007669"/>
    <property type="project" value="UniProtKB-SubCell"/>
</dbReference>
<feature type="transmembrane region" description="Helical" evidence="10">
    <location>
        <begin position="717"/>
        <end position="735"/>
    </location>
</feature>
<feature type="transmembrane region" description="Helical" evidence="10">
    <location>
        <begin position="821"/>
        <end position="842"/>
    </location>
</feature>
<feature type="transmembrane region" description="Helical" evidence="10">
    <location>
        <begin position="471"/>
        <end position="493"/>
    </location>
</feature>
<keyword evidence="3" id="KW-0813">Transport</keyword>
<comment type="caution">
    <text evidence="13">The sequence shown here is derived from an EMBL/GenBank/DDBJ whole genome shotgun (WGS) entry which is preliminary data.</text>
</comment>
<dbReference type="Pfam" id="PF03733">
    <property type="entry name" value="YccF"/>
    <property type="match status" value="1"/>
</dbReference>
<evidence type="ECO:0000256" key="1">
    <source>
        <dbReference type="ARBA" id="ARBA00004127"/>
    </source>
</evidence>
<dbReference type="Proteomes" id="UP000646827">
    <property type="component" value="Unassembled WGS sequence"/>
</dbReference>
<evidence type="ECO:0000256" key="8">
    <source>
        <dbReference type="ARBA" id="ARBA00023136"/>
    </source>
</evidence>
<keyword evidence="6 10" id="KW-1133">Transmembrane helix</keyword>